<feature type="transmembrane region" description="Helical" evidence="1">
    <location>
        <begin position="261"/>
        <end position="277"/>
    </location>
</feature>
<sequence length="439" mass="50525">MILLIGLILVIGMLLAFFYPPIFILYYGMLGSMYDARGIAGYFSNYLNSYAPIMNGLLYICMLISIVNILKKKKRKFNLEMLISICFLIIIHISVLLGDFIFIRDGNILYHLIDASCLYGPSIFIIWYSYNSELKKYKKYFQWYVILQLTLSFLIIYGSSIHINSFSIFNSGYYGVEAAEYYLDSSRIARLSNFYQIFMKKGYFLQAAQFHNSNPLGFYCGVGIIILISEFIIKKRNFFLKIISLFFCGVIFLLWCNSGMRGVIYAMITTLAIIFFFKKKYKVIKIMIVSLIIFLGIEIMNYNSIFSYFLGKGTDVSVQSRIYGIEKGIEFALNNFFIGNGGGVGELSAMDIDPHILPLKILVLYGIFAAILSFLLIFYISYRKIKKAKFLTFYGIGLIMIAIFSALTNNYTSVVLFWLILSEGWTELNSLSKREYIRS</sequence>
<feature type="transmembrane region" description="Helical" evidence="1">
    <location>
        <begin position="394"/>
        <end position="421"/>
    </location>
</feature>
<feature type="transmembrane region" description="Helical" evidence="1">
    <location>
        <begin position="82"/>
        <end position="102"/>
    </location>
</feature>
<dbReference type="RefSeq" id="WP_273833264.1">
    <property type="nucleotide sequence ID" value="NZ_CP117525.1"/>
</dbReference>
<evidence type="ECO:0008006" key="4">
    <source>
        <dbReference type="Google" id="ProtNLM"/>
    </source>
</evidence>
<dbReference type="Proteomes" id="UP001214996">
    <property type="component" value="Chromosome"/>
</dbReference>
<feature type="transmembrane region" description="Helical" evidence="1">
    <location>
        <begin position="49"/>
        <end position="70"/>
    </location>
</feature>
<dbReference type="EMBL" id="CP117525">
    <property type="protein sequence ID" value="WDA43783.1"/>
    <property type="molecule type" value="Genomic_DNA"/>
</dbReference>
<feature type="transmembrane region" description="Helical" evidence="1">
    <location>
        <begin position="7"/>
        <end position="29"/>
    </location>
</feature>
<name>A0AAX3MC34_FUSNU</name>
<dbReference type="AlphaFoldDB" id="A0AAX3MC34"/>
<accession>A0AAX3MC34</accession>
<reference evidence="2" key="1">
    <citation type="submission" date="2023-02" db="EMBL/GenBank/DDBJ databases">
        <title>Pan-genomic study of Fusobacterium nucleatum reveals the distribution of pathogenic genes and functional clusters at subspecies and strain levels.</title>
        <authorList>
            <person name="Feng Q."/>
            <person name="Sun T."/>
        </authorList>
    </citation>
    <scope>NUCLEOTIDE SEQUENCE</scope>
    <source>
        <strain evidence="2">FNV</strain>
    </source>
</reference>
<protein>
    <recommendedName>
        <fullName evidence="4">Polymerase</fullName>
    </recommendedName>
</protein>
<organism evidence="2 3">
    <name type="scientific">Fusobacterium nucleatum</name>
    <dbReference type="NCBI Taxonomy" id="851"/>
    <lineage>
        <taxon>Bacteria</taxon>
        <taxon>Fusobacteriati</taxon>
        <taxon>Fusobacteriota</taxon>
        <taxon>Fusobacteriia</taxon>
        <taxon>Fusobacteriales</taxon>
        <taxon>Fusobacteriaceae</taxon>
        <taxon>Fusobacterium</taxon>
    </lineage>
</organism>
<evidence type="ECO:0000256" key="1">
    <source>
        <dbReference type="SAM" id="Phobius"/>
    </source>
</evidence>
<proteinExistence type="predicted"/>
<feature type="transmembrane region" description="Helical" evidence="1">
    <location>
        <begin position="108"/>
        <end position="128"/>
    </location>
</feature>
<feature type="transmembrane region" description="Helical" evidence="1">
    <location>
        <begin position="362"/>
        <end position="382"/>
    </location>
</feature>
<evidence type="ECO:0000313" key="3">
    <source>
        <dbReference type="Proteomes" id="UP001214996"/>
    </source>
</evidence>
<evidence type="ECO:0000313" key="2">
    <source>
        <dbReference type="EMBL" id="WDA43783.1"/>
    </source>
</evidence>
<feature type="transmembrane region" description="Helical" evidence="1">
    <location>
        <begin position="238"/>
        <end position="255"/>
    </location>
</feature>
<feature type="transmembrane region" description="Helical" evidence="1">
    <location>
        <begin position="289"/>
        <end position="310"/>
    </location>
</feature>
<feature type="transmembrane region" description="Helical" evidence="1">
    <location>
        <begin position="140"/>
        <end position="163"/>
    </location>
</feature>
<keyword evidence="1" id="KW-0472">Membrane</keyword>
<keyword evidence="1" id="KW-1133">Transmembrane helix</keyword>
<gene>
    <name evidence="2" type="ORF">PSR69_08880</name>
</gene>
<keyword evidence="1" id="KW-0812">Transmembrane</keyword>
<feature type="transmembrane region" description="Helical" evidence="1">
    <location>
        <begin position="216"/>
        <end position="233"/>
    </location>
</feature>